<keyword evidence="2" id="KW-1185">Reference proteome</keyword>
<reference evidence="1 2" key="1">
    <citation type="submission" date="2016-10" db="EMBL/GenBank/DDBJ databases">
        <authorList>
            <person name="de Groot N.N."/>
        </authorList>
    </citation>
    <scope>NUCLEOTIDE SEQUENCE [LARGE SCALE GENOMIC DNA]</scope>
    <source>
        <strain evidence="1 2">ATCC 35022</strain>
    </source>
</reference>
<dbReference type="AlphaFoldDB" id="A0A1G6DF79"/>
<evidence type="ECO:0000313" key="1">
    <source>
        <dbReference type="EMBL" id="SDB43788.1"/>
    </source>
</evidence>
<protein>
    <submittedName>
        <fullName evidence="1">Uncharacterized protein</fullName>
    </submittedName>
</protein>
<dbReference type="STRING" id="665467.SAMN02982931_03307"/>
<dbReference type="Proteomes" id="UP000199071">
    <property type="component" value="Unassembled WGS sequence"/>
</dbReference>
<dbReference type="RefSeq" id="WP_090877945.1">
    <property type="nucleotide sequence ID" value="NZ_FMXQ01000007.1"/>
</dbReference>
<proteinExistence type="predicted"/>
<gene>
    <name evidence="1" type="ORF">SAMN02982931_03307</name>
</gene>
<accession>A0A1G6DF79</accession>
<dbReference type="EMBL" id="FMXQ01000007">
    <property type="protein sequence ID" value="SDB43788.1"/>
    <property type="molecule type" value="Genomic_DNA"/>
</dbReference>
<organism evidence="1 2">
    <name type="scientific">Bauldia litoralis</name>
    <dbReference type="NCBI Taxonomy" id="665467"/>
    <lineage>
        <taxon>Bacteria</taxon>
        <taxon>Pseudomonadati</taxon>
        <taxon>Pseudomonadota</taxon>
        <taxon>Alphaproteobacteria</taxon>
        <taxon>Hyphomicrobiales</taxon>
        <taxon>Kaistiaceae</taxon>
        <taxon>Bauldia</taxon>
    </lineage>
</organism>
<evidence type="ECO:0000313" key="2">
    <source>
        <dbReference type="Proteomes" id="UP000199071"/>
    </source>
</evidence>
<dbReference type="OrthoDB" id="424374at2"/>
<name>A0A1G6DF79_9HYPH</name>
<sequence length="188" mass="20041">MRSRTENQPTNKARRDLLTVAGLLVLGLGSGVNLAIAEDELEPMFMFVHVSDDLEADLANRTLRLVNVNQQVLYFSDRPQRLAGHLKMADYLNEWTAAEGADNFTADPPNATLSVYEPGQPDNTLAVVEISDPVVDGDDLIYTYTLLDGTMPAAGGATTLFIDRIGIGGGVGVGYHGVGVGLRGPGVL</sequence>